<evidence type="ECO:0000256" key="2">
    <source>
        <dbReference type="RuleBase" id="RU362080"/>
    </source>
</evidence>
<accession>A0A371NUD8</accession>
<dbReference type="Gene3D" id="3.40.1620.10">
    <property type="entry name" value="YefM-like domain"/>
    <property type="match status" value="1"/>
</dbReference>
<proteinExistence type="inferred from homology"/>
<name>A0A371NUD8_9MICO</name>
<dbReference type="PANTHER" id="PTHR35377:SF5">
    <property type="entry name" value="ANTITOXIN VAPB46"/>
    <property type="match status" value="1"/>
</dbReference>
<comment type="similarity">
    <text evidence="1 2">Belongs to the phD/YefM antitoxin family.</text>
</comment>
<comment type="caution">
    <text evidence="3">The sequence shown here is derived from an EMBL/GenBank/DDBJ whole genome shotgun (WGS) entry which is preliminary data.</text>
</comment>
<dbReference type="RefSeq" id="WP_116242140.1">
    <property type="nucleotide sequence ID" value="NZ_QUAB01000041.1"/>
</dbReference>
<organism evidence="3 4">
    <name type="scientific">Microbacterium bovistercoris</name>
    <dbReference type="NCBI Taxonomy" id="2293570"/>
    <lineage>
        <taxon>Bacteria</taxon>
        <taxon>Bacillati</taxon>
        <taxon>Actinomycetota</taxon>
        <taxon>Actinomycetes</taxon>
        <taxon>Micrococcales</taxon>
        <taxon>Microbacteriaceae</taxon>
        <taxon>Microbacterium</taxon>
    </lineage>
</organism>
<dbReference type="SUPFAM" id="SSF143120">
    <property type="entry name" value="YefM-like"/>
    <property type="match status" value="1"/>
</dbReference>
<keyword evidence="4" id="KW-1185">Reference proteome</keyword>
<dbReference type="Proteomes" id="UP000262172">
    <property type="component" value="Unassembled WGS sequence"/>
</dbReference>
<dbReference type="PANTHER" id="PTHR35377">
    <property type="entry name" value="ANTITOXIN VAPB49-RELATED-RELATED"/>
    <property type="match status" value="1"/>
</dbReference>
<dbReference type="AlphaFoldDB" id="A0A371NUD8"/>
<gene>
    <name evidence="3" type="ORF">DY023_09760</name>
</gene>
<dbReference type="Pfam" id="PF02604">
    <property type="entry name" value="PhdYeFM_antitox"/>
    <property type="match status" value="1"/>
</dbReference>
<dbReference type="GO" id="GO:0097351">
    <property type="term" value="F:toxin sequestering activity"/>
    <property type="evidence" value="ECO:0007669"/>
    <property type="project" value="TreeGrafter"/>
</dbReference>
<evidence type="ECO:0000256" key="1">
    <source>
        <dbReference type="ARBA" id="ARBA00009981"/>
    </source>
</evidence>
<evidence type="ECO:0000313" key="4">
    <source>
        <dbReference type="Proteomes" id="UP000262172"/>
    </source>
</evidence>
<dbReference type="EMBL" id="QUAB01000041">
    <property type="protein sequence ID" value="REJ05517.1"/>
    <property type="molecule type" value="Genomic_DNA"/>
</dbReference>
<comment type="function">
    <text evidence="2">Antitoxin component of a type II toxin-antitoxin (TA) system.</text>
</comment>
<reference evidence="3 4" key="1">
    <citation type="submission" date="2018-08" db="EMBL/GenBank/DDBJ databases">
        <title>Isolation, diversity and antifungal activity of Actinobacteria from cow dung.</title>
        <authorList>
            <person name="Ling L."/>
        </authorList>
    </citation>
    <scope>NUCLEOTIDE SEQUENCE [LARGE SCALE GENOMIC DNA]</scope>
    <source>
        <strain evidence="3 4">NEAU-LLE</strain>
    </source>
</reference>
<sequence>MNVGIRELRDGLSRYVAAARDGEEIVVTDHGKAVARLMPYDAPSALEKLIAEGLVTPASRPTTSRPEPIAVPEGTLVSDLIVEQRR</sequence>
<dbReference type="InterPro" id="IPR036165">
    <property type="entry name" value="YefM-like_sf"/>
</dbReference>
<dbReference type="InterPro" id="IPR006442">
    <property type="entry name" value="Antitoxin_Phd/YefM"/>
</dbReference>
<evidence type="ECO:0000313" key="3">
    <source>
        <dbReference type="EMBL" id="REJ05517.1"/>
    </source>
</evidence>
<protein>
    <recommendedName>
        <fullName evidence="2">Antitoxin</fullName>
    </recommendedName>
</protein>
<dbReference type="InterPro" id="IPR051416">
    <property type="entry name" value="phD-YefM_TA_antitoxins"/>
</dbReference>
<dbReference type="OrthoDB" id="557859at2"/>
<dbReference type="NCBIfam" id="TIGR01552">
    <property type="entry name" value="phd_fam"/>
    <property type="match status" value="1"/>
</dbReference>